<organism evidence="6">
    <name type="scientific">Albugo laibachii Nc14</name>
    <dbReference type="NCBI Taxonomy" id="890382"/>
    <lineage>
        <taxon>Eukaryota</taxon>
        <taxon>Sar</taxon>
        <taxon>Stramenopiles</taxon>
        <taxon>Oomycota</taxon>
        <taxon>Peronosporomycetes</taxon>
        <taxon>Albuginales</taxon>
        <taxon>Albuginaceae</taxon>
        <taxon>Albugo</taxon>
    </lineage>
</organism>
<reference evidence="6" key="1">
    <citation type="journal article" date="2011" name="PLoS Biol.">
        <title>Gene gain and loss during evolution of obligate parasitism in the white rust pathogen of Arabidopsis thaliana.</title>
        <authorList>
            <person name="Kemen E."/>
            <person name="Gardiner A."/>
            <person name="Schultz-Larsen T."/>
            <person name="Kemen A.C."/>
            <person name="Balmuth A.L."/>
            <person name="Robert-Seilaniantz A."/>
            <person name="Bailey K."/>
            <person name="Holub E."/>
            <person name="Studholme D.J."/>
            <person name="Maclean D."/>
            <person name="Jones J.D."/>
        </authorList>
    </citation>
    <scope>NUCLEOTIDE SEQUENCE</scope>
</reference>
<dbReference type="PANTHER" id="PTHR13952">
    <property type="entry name" value="U1 SMALL NUCLEAR RIBONUCLEOPROTEIN 70 KD"/>
    <property type="match status" value="1"/>
</dbReference>
<dbReference type="PANTHER" id="PTHR13952:SF6">
    <property type="entry name" value="U11_U12 SMALL NUCLEAR RIBONUCLEOPROTEIN 35 KDA PROTEIN"/>
    <property type="match status" value="1"/>
</dbReference>
<evidence type="ECO:0000256" key="3">
    <source>
        <dbReference type="PROSITE-ProRule" id="PRU00176"/>
    </source>
</evidence>
<accession>F0W0A4</accession>
<reference evidence="6" key="2">
    <citation type="submission" date="2011-02" db="EMBL/GenBank/DDBJ databases">
        <authorList>
            <person name="MacLean D."/>
        </authorList>
    </citation>
    <scope>NUCLEOTIDE SEQUENCE</scope>
</reference>
<feature type="compositionally biased region" description="Basic residues" evidence="4">
    <location>
        <begin position="29"/>
        <end position="42"/>
    </location>
</feature>
<dbReference type="InterPro" id="IPR051183">
    <property type="entry name" value="U1_U11-U12_snRNP_70-35kDa"/>
</dbReference>
<keyword evidence="3" id="KW-0694">RNA-binding</keyword>
<dbReference type="SUPFAM" id="SSF54928">
    <property type="entry name" value="RNA-binding domain, RBD"/>
    <property type="match status" value="1"/>
</dbReference>
<evidence type="ECO:0000256" key="2">
    <source>
        <dbReference type="ARBA" id="ARBA00023242"/>
    </source>
</evidence>
<sequence length="224" mass="25491">MNECHTQRKSSQTAKVSLHFTALSTSNGQKKRPSPPPSRYKRTVHVRKDPTVWYASEYDPSRMGSIDGTGNHFHDKALLRASKLHFDPKRDSNIKGDATKTLFIGRLHSETSQDAIYQLFSSYGPIAHVRLVRDIVTKASKGYAFVEYRDRRHFERALEDGNDRILDGRKLLVDYERSRLMPGWKPRRMGGGLGGKKESGQLRFGGVSHPFKRPHFRSGRGPLT</sequence>
<dbReference type="InterPro" id="IPR035979">
    <property type="entry name" value="RBD_domain_sf"/>
</dbReference>
<dbReference type="FunFam" id="3.30.70.330:FF:000132">
    <property type="entry name" value="Small nuclear ribonucleoprotein U11/U12 subunit 35"/>
    <property type="match status" value="1"/>
</dbReference>
<protein>
    <submittedName>
        <fullName evidence="6">U11/U12 small nuclear ribonucleoprotein 35 kDa protein putative</fullName>
    </submittedName>
</protein>
<dbReference type="GO" id="GO:0000398">
    <property type="term" value="P:mRNA splicing, via spliceosome"/>
    <property type="evidence" value="ECO:0007669"/>
    <property type="project" value="TreeGrafter"/>
</dbReference>
<dbReference type="GO" id="GO:0003729">
    <property type="term" value="F:mRNA binding"/>
    <property type="evidence" value="ECO:0007669"/>
    <property type="project" value="TreeGrafter"/>
</dbReference>
<dbReference type="EMBL" id="FR824049">
    <property type="protein sequence ID" value="CCA14475.1"/>
    <property type="molecule type" value="Genomic_DNA"/>
</dbReference>
<comment type="subcellular location">
    <subcellularLocation>
        <location evidence="1">Nucleus</location>
    </subcellularLocation>
</comment>
<dbReference type="Pfam" id="PF00076">
    <property type="entry name" value="RRM_1"/>
    <property type="match status" value="1"/>
</dbReference>
<dbReference type="GO" id="GO:0071011">
    <property type="term" value="C:precatalytic spliceosome"/>
    <property type="evidence" value="ECO:0007669"/>
    <property type="project" value="TreeGrafter"/>
</dbReference>
<name>F0W0A4_9STRA</name>
<dbReference type="AlphaFoldDB" id="F0W0A4"/>
<dbReference type="PROSITE" id="PS50102">
    <property type="entry name" value="RRM"/>
    <property type="match status" value="1"/>
</dbReference>
<dbReference type="HOGENOM" id="CLU_035088_2_1_1"/>
<dbReference type="GO" id="GO:0017069">
    <property type="term" value="F:snRNA binding"/>
    <property type="evidence" value="ECO:0007669"/>
    <property type="project" value="TreeGrafter"/>
</dbReference>
<dbReference type="Gene3D" id="3.30.70.330">
    <property type="match status" value="1"/>
</dbReference>
<feature type="domain" description="RRM" evidence="5">
    <location>
        <begin position="100"/>
        <end position="178"/>
    </location>
</feature>
<evidence type="ECO:0000313" key="6">
    <source>
        <dbReference type="EMBL" id="CCA14475.1"/>
    </source>
</evidence>
<evidence type="ECO:0000256" key="1">
    <source>
        <dbReference type="ARBA" id="ARBA00004123"/>
    </source>
</evidence>
<dbReference type="InterPro" id="IPR000504">
    <property type="entry name" value="RRM_dom"/>
</dbReference>
<dbReference type="SMART" id="SM00360">
    <property type="entry name" value="RRM"/>
    <property type="match status" value="1"/>
</dbReference>
<keyword evidence="2" id="KW-0539">Nucleus</keyword>
<gene>
    <name evidence="6" type="primary">AlNc14C4G546</name>
    <name evidence="6" type="ORF">ALNC14_006180</name>
</gene>
<keyword evidence="6" id="KW-0687">Ribonucleoprotein</keyword>
<evidence type="ECO:0000256" key="4">
    <source>
        <dbReference type="SAM" id="MobiDB-lite"/>
    </source>
</evidence>
<evidence type="ECO:0000259" key="5">
    <source>
        <dbReference type="PROSITE" id="PS50102"/>
    </source>
</evidence>
<feature type="region of interest" description="Disordered" evidence="4">
    <location>
        <begin position="22"/>
        <end position="42"/>
    </location>
</feature>
<dbReference type="InterPro" id="IPR012677">
    <property type="entry name" value="Nucleotide-bd_a/b_plait_sf"/>
</dbReference>
<proteinExistence type="predicted"/>